<keyword evidence="1" id="KW-1133">Transmembrane helix</keyword>
<feature type="transmembrane region" description="Helical" evidence="1">
    <location>
        <begin position="208"/>
        <end position="228"/>
    </location>
</feature>
<dbReference type="OrthoDB" id="2328978at2759"/>
<feature type="transmembrane region" description="Helical" evidence="1">
    <location>
        <begin position="512"/>
        <end position="532"/>
    </location>
</feature>
<keyword evidence="1" id="KW-0472">Membrane</keyword>
<feature type="transmembrane region" description="Helical" evidence="1">
    <location>
        <begin position="552"/>
        <end position="572"/>
    </location>
</feature>
<gene>
    <name evidence="2" type="ORF">BC936DRAFT_140505</name>
</gene>
<accession>A0A433DGZ3</accession>
<feature type="transmembrane region" description="Helical" evidence="1">
    <location>
        <begin position="392"/>
        <end position="415"/>
    </location>
</feature>
<feature type="transmembrane region" description="Helical" evidence="1">
    <location>
        <begin position="479"/>
        <end position="500"/>
    </location>
</feature>
<sequence length="642" mass="72070">MVQILSWAKAARLRNMKIKKLIDNPTFKHYFLRHSRLSHILHFNAAIPWLQDANIARWETTNTSVVGLQPFNSPDMNTTVYALGGLSIKRGSYSGDFEWGSSYISTNPNYISYAGVVGSVIPLGANTSFPLITLVAVVDSHTTSYFIIREGDTNPARCDTKLLSDAGFVSQHYSYSTKGTYSIRPGLRVYVCQHFDNPTHSYNWARKFGAAVGIFIIVLELLKVLVIYTSSFYLLGFKQPGIVNFSNNSPGQALGVHLRHDRLCIQPPSAGLYDFSGGPRFNSVFVFIVPLLIGLAKLLMCVSIFWTWRFRKPLASPLMFSFALNSPILLLCTISSPVRQLATITAASGVTAWASWPFDFVAIDLPILVTLIMMKGFHYGNDQDVALLEQNLVLVILAIVFLVWRTVSGIWYAWISISVRMKSSSATSLEKHYLSSHTIVIVTQGEEGEAETLPFLVHGLRLATPPPNPMAFATTSPKILMVLGLVIYLCFDLIGSLALLASYYGPFSTRTVALYLNSPFLVLFYTSLGPHFRTKIITAARRHVHSLLLWKLRDVMLICSLLFIWPGFGFGYKPYGLDNEYNWWSWYGWGYDVTTESMRNDAEWHWSFFGLLSAIFGLIYCVYSILLNTVPLDMLDPYNGRA</sequence>
<keyword evidence="3" id="KW-1185">Reference proteome</keyword>
<feature type="transmembrane region" description="Helical" evidence="1">
    <location>
        <begin position="318"/>
        <end position="338"/>
    </location>
</feature>
<comment type="caution">
    <text evidence="2">The sequence shown here is derived from an EMBL/GenBank/DDBJ whole genome shotgun (WGS) entry which is preliminary data.</text>
</comment>
<feature type="transmembrane region" description="Helical" evidence="1">
    <location>
        <begin position="604"/>
        <end position="626"/>
    </location>
</feature>
<feature type="transmembrane region" description="Helical" evidence="1">
    <location>
        <begin position="284"/>
        <end position="306"/>
    </location>
</feature>
<proteinExistence type="predicted"/>
<organism evidence="2 3">
    <name type="scientific">Jimgerdemannia flammicorona</name>
    <dbReference type="NCBI Taxonomy" id="994334"/>
    <lineage>
        <taxon>Eukaryota</taxon>
        <taxon>Fungi</taxon>
        <taxon>Fungi incertae sedis</taxon>
        <taxon>Mucoromycota</taxon>
        <taxon>Mucoromycotina</taxon>
        <taxon>Endogonomycetes</taxon>
        <taxon>Endogonales</taxon>
        <taxon>Endogonaceae</taxon>
        <taxon>Jimgerdemannia</taxon>
    </lineage>
</organism>
<evidence type="ECO:0000313" key="2">
    <source>
        <dbReference type="EMBL" id="RUP50055.1"/>
    </source>
</evidence>
<evidence type="ECO:0000313" key="3">
    <source>
        <dbReference type="Proteomes" id="UP000268093"/>
    </source>
</evidence>
<dbReference type="Proteomes" id="UP000268093">
    <property type="component" value="Unassembled WGS sequence"/>
</dbReference>
<evidence type="ECO:0000256" key="1">
    <source>
        <dbReference type="SAM" id="Phobius"/>
    </source>
</evidence>
<dbReference type="EMBL" id="RBNI01001717">
    <property type="protein sequence ID" value="RUP50055.1"/>
    <property type="molecule type" value="Genomic_DNA"/>
</dbReference>
<dbReference type="AlphaFoldDB" id="A0A433DGZ3"/>
<keyword evidence="1" id="KW-0812">Transmembrane</keyword>
<protein>
    <submittedName>
        <fullName evidence="2">Uncharacterized protein</fullName>
    </submittedName>
</protein>
<reference evidence="2 3" key="1">
    <citation type="journal article" date="2018" name="New Phytol.">
        <title>Phylogenomics of Endogonaceae and evolution of mycorrhizas within Mucoromycota.</title>
        <authorList>
            <person name="Chang Y."/>
            <person name="Desiro A."/>
            <person name="Na H."/>
            <person name="Sandor L."/>
            <person name="Lipzen A."/>
            <person name="Clum A."/>
            <person name="Barry K."/>
            <person name="Grigoriev I.V."/>
            <person name="Martin F.M."/>
            <person name="Stajich J.E."/>
            <person name="Smith M.E."/>
            <person name="Bonito G."/>
            <person name="Spatafora J.W."/>
        </authorList>
    </citation>
    <scope>NUCLEOTIDE SEQUENCE [LARGE SCALE GENOMIC DNA]</scope>
    <source>
        <strain evidence="2 3">GMNB39</strain>
    </source>
</reference>
<feature type="transmembrane region" description="Helical" evidence="1">
    <location>
        <begin position="350"/>
        <end position="372"/>
    </location>
</feature>
<name>A0A433DGZ3_9FUNG</name>